<dbReference type="PANTHER" id="PTHR47129">
    <property type="entry name" value="QUINONE OXIDOREDUCTASE 2"/>
    <property type="match status" value="1"/>
</dbReference>
<dbReference type="AlphaFoldDB" id="A0A840HU82"/>
<keyword evidence="2" id="KW-1185">Reference proteome</keyword>
<comment type="caution">
    <text evidence="1">The sequence shown here is derived from an EMBL/GenBank/DDBJ whole genome shotgun (WGS) entry which is preliminary data.</text>
</comment>
<evidence type="ECO:0000313" key="1">
    <source>
        <dbReference type="EMBL" id="MBB4641159.1"/>
    </source>
</evidence>
<dbReference type="EMBL" id="JACHOV010000005">
    <property type="protein sequence ID" value="MBB4641159.1"/>
    <property type="molecule type" value="Genomic_DNA"/>
</dbReference>
<evidence type="ECO:0008006" key="3">
    <source>
        <dbReference type="Google" id="ProtNLM"/>
    </source>
</evidence>
<dbReference type="Proteomes" id="UP000575068">
    <property type="component" value="Unassembled WGS sequence"/>
</dbReference>
<accession>A0A840HU82</accession>
<gene>
    <name evidence="1" type="ORF">HNQ99_001464</name>
</gene>
<dbReference type="InterPro" id="IPR052718">
    <property type="entry name" value="NmrA-type_oxidoreductase"/>
</dbReference>
<dbReference type="Gene3D" id="3.40.50.720">
    <property type="entry name" value="NAD(P)-binding Rossmann-like Domain"/>
    <property type="match status" value="1"/>
</dbReference>
<reference evidence="1 2" key="1">
    <citation type="submission" date="2020-08" db="EMBL/GenBank/DDBJ databases">
        <title>Genomic Encyclopedia of Type Strains, Phase IV (KMG-IV): sequencing the most valuable type-strain genomes for metagenomic binning, comparative biology and taxonomic classification.</title>
        <authorList>
            <person name="Goeker M."/>
        </authorList>
    </citation>
    <scope>NUCLEOTIDE SEQUENCE [LARGE SCALE GENOMIC DNA]</scope>
    <source>
        <strain evidence="1 2">DSM 7465</strain>
    </source>
</reference>
<proteinExistence type="predicted"/>
<name>A0A840HU82_9SPHN</name>
<organism evidence="1 2">
    <name type="scientific">Rhizorhapis suberifaciens</name>
    <name type="common">corky root of lettuce</name>
    <dbReference type="NCBI Taxonomy" id="13656"/>
    <lineage>
        <taxon>Bacteria</taxon>
        <taxon>Pseudomonadati</taxon>
        <taxon>Pseudomonadota</taxon>
        <taxon>Alphaproteobacteria</taxon>
        <taxon>Sphingomonadales</taxon>
        <taxon>Sphingomonadaceae</taxon>
        <taxon>Rhizorhapis</taxon>
    </lineage>
</organism>
<protein>
    <recommendedName>
        <fullName evidence="3">NAD(P)-binding domain-containing protein</fullName>
    </recommendedName>
</protein>
<evidence type="ECO:0000313" key="2">
    <source>
        <dbReference type="Proteomes" id="UP000575068"/>
    </source>
</evidence>
<dbReference type="PANTHER" id="PTHR47129:SF1">
    <property type="entry name" value="NMRA-LIKE DOMAIN-CONTAINING PROTEIN"/>
    <property type="match status" value="1"/>
</dbReference>
<sequence length="217" mass="24311">MVALQLSFYRRHGYRRISFCYRACQPSGRTFAERGADVRQAEFDDPGTLPAMKGGERMLQINIAHVGSRMGRHCNVLEAGGARGAQHIVYTSLIFADRPDNLAVLKNDHPATRGAKSRPSRLGRRRAAHRRCWRVGREYSLGLAPAAISIRFAPMRRNFARRVRARTRPRQILLVGLLASSRAPHRGYSDRARFNCNPRLADCRAGDDASAGTEARD</sequence>